<dbReference type="PANTHER" id="PTHR22950:SF646">
    <property type="entry name" value="SODIUM-COUPLED NEUTRAL AMINO ACID TRANSPORTER 10-RELATED"/>
    <property type="match status" value="1"/>
</dbReference>
<keyword evidence="10" id="KW-1185">Reference proteome</keyword>
<dbReference type="InterPro" id="IPR013057">
    <property type="entry name" value="AA_transpt_TM"/>
</dbReference>
<evidence type="ECO:0000256" key="3">
    <source>
        <dbReference type="ARBA" id="ARBA00022692"/>
    </source>
</evidence>
<evidence type="ECO:0000313" key="10">
    <source>
        <dbReference type="Proteomes" id="UP000593567"/>
    </source>
</evidence>
<reference evidence="9" key="1">
    <citation type="submission" date="2020-06" db="EMBL/GenBank/DDBJ databases">
        <title>Draft genome of Bugula neritina, a colonial animal packing powerful symbionts and potential medicines.</title>
        <authorList>
            <person name="Rayko M."/>
        </authorList>
    </citation>
    <scope>NUCLEOTIDE SEQUENCE [LARGE SCALE GENOMIC DNA]</scope>
    <source>
        <strain evidence="9">Kwan_BN1</strain>
    </source>
</reference>
<keyword evidence="4" id="KW-0029">Amino-acid transport</keyword>
<dbReference type="AlphaFoldDB" id="A0A7J7K0F4"/>
<organism evidence="9 10">
    <name type="scientific">Bugula neritina</name>
    <name type="common">Brown bryozoan</name>
    <name type="synonym">Sertularia neritina</name>
    <dbReference type="NCBI Taxonomy" id="10212"/>
    <lineage>
        <taxon>Eukaryota</taxon>
        <taxon>Metazoa</taxon>
        <taxon>Spiralia</taxon>
        <taxon>Lophotrochozoa</taxon>
        <taxon>Bryozoa</taxon>
        <taxon>Gymnolaemata</taxon>
        <taxon>Cheilostomatida</taxon>
        <taxon>Flustrina</taxon>
        <taxon>Buguloidea</taxon>
        <taxon>Bugulidae</taxon>
        <taxon>Bugula</taxon>
    </lineage>
</organism>
<dbReference type="EMBL" id="VXIV02001606">
    <property type="protein sequence ID" value="KAF6031411.1"/>
    <property type="molecule type" value="Genomic_DNA"/>
</dbReference>
<feature type="transmembrane region" description="Helical" evidence="7">
    <location>
        <begin position="121"/>
        <end position="139"/>
    </location>
</feature>
<dbReference type="OrthoDB" id="513400at2759"/>
<keyword evidence="5 7" id="KW-1133">Transmembrane helix</keyword>
<feature type="domain" description="Amino acid transporter transmembrane" evidence="8">
    <location>
        <begin position="9"/>
        <end position="180"/>
    </location>
</feature>
<evidence type="ECO:0000256" key="4">
    <source>
        <dbReference type="ARBA" id="ARBA00022970"/>
    </source>
</evidence>
<proteinExistence type="predicted"/>
<dbReference type="GO" id="GO:0015179">
    <property type="term" value="F:L-amino acid transmembrane transporter activity"/>
    <property type="evidence" value="ECO:0007669"/>
    <property type="project" value="TreeGrafter"/>
</dbReference>
<sequence length="221" mass="24578">MSERELPYILNLANSIMGVSLLAMPFCFMRCGILLGTLLLLLSTYLTTVTCGLLVKAGITSKRRSYEFLAYDLFGATGKLAVEVGITGVQLGTCIAFHVIIGDLGPSLISKWSGLENTQTLRVVIMTCSAFFVSLPLSLMRNLESITKLSALSICFYIIVVLNVFAAAWQNLVNGSWTQKRLISGTPTTSFSVYQYLPWLLVVRHKCLYCMMLFRSHLYPY</sequence>
<keyword evidence="3 7" id="KW-0812">Transmembrane</keyword>
<evidence type="ECO:0000256" key="1">
    <source>
        <dbReference type="ARBA" id="ARBA00004141"/>
    </source>
</evidence>
<comment type="caution">
    <text evidence="9">The sequence shown here is derived from an EMBL/GenBank/DDBJ whole genome shotgun (WGS) entry which is preliminary data.</text>
</comment>
<keyword evidence="2" id="KW-0813">Transport</keyword>
<evidence type="ECO:0000256" key="5">
    <source>
        <dbReference type="ARBA" id="ARBA00022989"/>
    </source>
</evidence>
<gene>
    <name evidence="9" type="ORF">EB796_010277</name>
</gene>
<dbReference type="Proteomes" id="UP000593567">
    <property type="component" value="Unassembled WGS sequence"/>
</dbReference>
<evidence type="ECO:0000256" key="2">
    <source>
        <dbReference type="ARBA" id="ARBA00022448"/>
    </source>
</evidence>
<accession>A0A7J7K0F4</accession>
<feature type="transmembrane region" description="Helical" evidence="7">
    <location>
        <begin position="80"/>
        <end position="101"/>
    </location>
</feature>
<name>A0A7J7K0F4_BUGNE</name>
<evidence type="ECO:0000259" key="8">
    <source>
        <dbReference type="Pfam" id="PF01490"/>
    </source>
</evidence>
<dbReference type="PANTHER" id="PTHR22950">
    <property type="entry name" value="AMINO ACID TRANSPORTER"/>
    <property type="match status" value="1"/>
</dbReference>
<protein>
    <submittedName>
        <fullName evidence="9">SLC38A10</fullName>
    </submittedName>
</protein>
<dbReference type="GO" id="GO:0016020">
    <property type="term" value="C:membrane"/>
    <property type="evidence" value="ECO:0007669"/>
    <property type="project" value="UniProtKB-SubCell"/>
</dbReference>
<comment type="subcellular location">
    <subcellularLocation>
        <location evidence="1">Membrane</location>
        <topology evidence="1">Multi-pass membrane protein</topology>
    </subcellularLocation>
</comment>
<evidence type="ECO:0000256" key="6">
    <source>
        <dbReference type="ARBA" id="ARBA00023136"/>
    </source>
</evidence>
<evidence type="ECO:0000256" key="7">
    <source>
        <dbReference type="SAM" id="Phobius"/>
    </source>
</evidence>
<feature type="transmembrane region" description="Helical" evidence="7">
    <location>
        <begin position="32"/>
        <end position="59"/>
    </location>
</feature>
<feature type="transmembrane region" description="Helical" evidence="7">
    <location>
        <begin position="7"/>
        <end position="26"/>
    </location>
</feature>
<feature type="transmembrane region" description="Helical" evidence="7">
    <location>
        <begin position="151"/>
        <end position="173"/>
    </location>
</feature>
<keyword evidence="6 7" id="KW-0472">Membrane</keyword>
<evidence type="ECO:0000313" key="9">
    <source>
        <dbReference type="EMBL" id="KAF6031411.1"/>
    </source>
</evidence>
<dbReference type="Pfam" id="PF01490">
    <property type="entry name" value="Aa_trans"/>
    <property type="match status" value="1"/>
</dbReference>